<comment type="caution">
    <text evidence="2">The sequence shown here is derived from an EMBL/GenBank/DDBJ whole genome shotgun (WGS) entry which is preliminary data.</text>
</comment>
<gene>
    <name evidence="2" type="ORF">F8O02_07200</name>
</gene>
<dbReference type="EMBL" id="WBKA01000005">
    <property type="protein sequence ID" value="KAB1631719.1"/>
    <property type="molecule type" value="Genomic_DNA"/>
</dbReference>
<protein>
    <submittedName>
        <fullName evidence="2">Alpha/beta hydrolase</fullName>
    </submittedName>
</protein>
<dbReference type="OrthoDB" id="9804723at2"/>
<dbReference type="Gene3D" id="3.40.50.1820">
    <property type="entry name" value="alpha/beta hydrolase"/>
    <property type="match status" value="1"/>
</dbReference>
<accession>A0A7C8FPR3</accession>
<sequence length="328" mass="35081">MRGVAAGGRRTGAVMLVISSSVHALSLRDAPAHVIVRRAGYMSGSRWNTPPPEWLPLTSPADGVRLMARRFPARREPERPPVILLHGTAQSQAMWRGLGWVDALRDGADVWTVDLRGHGRSDRPHDPAAYAMDRFVADALTVADATGAPAASIIGFSLGGRVAFSAVTAHPERFTTMVSLAGSPVNRAGAFDRVFFPGIARSLAAGDMDATLHEWERRRGRPIPPADRAVLAANDPRALAAYMVAEDADLGVPFHALTGLHLPVLLLVGDRDAERERAAQLSAAYIPRARLRIIPGAGHGGLLRSTEARRASTCFLAEPRPARGLAHG</sequence>
<dbReference type="PANTHER" id="PTHR43194">
    <property type="entry name" value="HYDROLASE ALPHA/BETA FOLD FAMILY"/>
    <property type="match status" value="1"/>
</dbReference>
<dbReference type="PANTHER" id="PTHR43194:SF5">
    <property type="entry name" value="PIMELOYL-[ACYL-CARRIER PROTEIN] METHYL ESTER ESTERASE"/>
    <property type="match status" value="1"/>
</dbReference>
<dbReference type="Pfam" id="PF00561">
    <property type="entry name" value="Abhydrolase_1"/>
    <property type="match status" value="1"/>
</dbReference>
<organism evidence="2 3">
    <name type="scientific">Pseudoclavibacter caeni</name>
    <dbReference type="NCBI Taxonomy" id="908846"/>
    <lineage>
        <taxon>Bacteria</taxon>
        <taxon>Bacillati</taxon>
        <taxon>Actinomycetota</taxon>
        <taxon>Actinomycetes</taxon>
        <taxon>Micrococcales</taxon>
        <taxon>Microbacteriaceae</taxon>
        <taxon>Pseudoclavibacter</taxon>
    </lineage>
</organism>
<proteinExistence type="predicted"/>
<dbReference type="AlphaFoldDB" id="A0A7C8FPR3"/>
<evidence type="ECO:0000313" key="2">
    <source>
        <dbReference type="EMBL" id="KAB1631719.1"/>
    </source>
</evidence>
<evidence type="ECO:0000313" key="3">
    <source>
        <dbReference type="Proteomes" id="UP000481339"/>
    </source>
</evidence>
<dbReference type="Proteomes" id="UP000481339">
    <property type="component" value="Unassembled WGS sequence"/>
</dbReference>
<evidence type="ECO:0000259" key="1">
    <source>
        <dbReference type="Pfam" id="PF00561"/>
    </source>
</evidence>
<dbReference type="GO" id="GO:0016787">
    <property type="term" value="F:hydrolase activity"/>
    <property type="evidence" value="ECO:0007669"/>
    <property type="project" value="UniProtKB-KW"/>
</dbReference>
<keyword evidence="3" id="KW-1185">Reference proteome</keyword>
<keyword evidence="2" id="KW-0378">Hydrolase</keyword>
<dbReference type="InterPro" id="IPR029058">
    <property type="entry name" value="AB_hydrolase_fold"/>
</dbReference>
<dbReference type="InterPro" id="IPR050228">
    <property type="entry name" value="Carboxylesterase_BioH"/>
</dbReference>
<dbReference type="InterPro" id="IPR000073">
    <property type="entry name" value="AB_hydrolase_1"/>
</dbReference>
<name>A0A7C8FPR3_9MICO</name>
<feature type="domain" description="AB hydrolase-1" evidence="1">
    <location>
        <begin position="80"/>
        <end position="185"/>
    </location>
</feature>
<dbReference type="SUPFAM" id="SSF53474">
    <property type="entry name" value="alpha/beta-Hydrolases"/>
    <property type="match status" value="1"/>
</dbReference>
<reference evidence="2 3" key="1">
    <citation type="submission" date="2019-09" db="EMBL/GenBank/DDBJ databases">
        <title>Phylogeny of genus Pseudoclavibacter and closely related genus.</title>
        <authorList>
            <person name="Li Y."/>
        </authorList>
    </citation>
    <scope>NUCLEOTIDE SEQUENCE [LARGE SCALE GENOMIC DNA]</scope>
    <source>
        <strain evidence="2 3">JCM 16921</strain>
    </source>
</reference>